<feature type="domain" description="Outer membrane lipoprotein BamD-like" evidence="4">
    <location>
        <begin position="22"/>
        <end position="188"/>
    </location>
</feature>
<evidence type="ECO:0000256" key="2">
    <source>
        <dbReference type="ARBA" id="ARBA00023136"/>
    </source>
</evidence>
<keyword evidence="1" id="KW-0732">Signal</keyword>
<organism evidence="5">
    <name type="scientific">marine metagenome</name>
    <dbReference type="NCBI Taxonomy" id="408172"/>
    <lineage>
        <taxon>unclassified sequences</taxon>
        <taxon>metagenomes</taxon>
        <taxon>ecological metagenomes</taxon>
    </lineage>
</organism>
<dbReference type="InterPro" id="IPR011990">
    <property type="entry name" value="TPR-like_helical_dom_sf"/>
</dbReference>
<evidence type="ECO:0000256" key="1">
    <source>
        <dbReference type="ARBA" id="ARBA00022729"/>
    </source>
</evidence>
<dbReference type="InterPro" id="IPR019734">
    <property type="entry name" value="TPR_rpt"/>
</dbReference>
<dbReference type="NCBIfam" id="TIGR03302">
    <property type="entry name" value="OM_YfiO"/>
    <property type="match status" value="1"/>
</dbReference>
<evidence type="ECO:0000259" key="4">
    <source>
        <dbReference type="Pfam" id="PF13525"/>
    </source>
</evidence>
<dbReference type="Pfam" id="PF13525">
    <property type="entry name" value="YfiO"/>
    <property type="match status" value="1"/>
</dbReference>
<dbReference type="EMBL" id="UINC01035051">
    <property type="protein sequence ID" value="SVB26832.1"/>
    <property type="molecule type" value="Genomic_DNA"/>
</dbReference>
<dbReference type="SUPFAM" id="SSF48452">
    <property type="entry name" value="TPR-like"/>
    <property type="match status" value="1"/>
</dbReference>
<evidence type="ECO:0000256" key="3">
    <source>
        <dbReference type="ARBA" id="ARBA00023237"/>
    </source>
</evidence>
<reference evidence="5" key="1">
    <citation type="submission" date="2018-05" db="EMBL/GenBank/DDBJ databases">
        <authorList>
            <person name="Lanie J.A."/>
            <person name="Ng W.-L."/>
            <person name="Kazmierczak K.M."/>
            <person name="Andrzejewski T.M."/>
            <person name="Davidsen T.M."/>
            <person name="Wayne K.J."/>
            <person name="Tettelin H."/>
            <person name="Glass J.I."/>
            <person name="Rusch D."/>
            <person name="Podicherti R."/>
            <person name="Tsui H.-C.T."/>
            <person name="Winkler M.E."/>
        </authorList>
    </citation>
    <scope>NUCLEOTIDE SEQUENCE</scope>
</reference>
<evidence type="ECO:0000313" key="5">
    <source>
        <dbReference type="EMBL" id="SVB26832.1"/>
    </source>
</evidence>
<dbReference type="AlphaFoldDB" id="A0A382CM36"/>
<proteinExistence type="predicted"/>
<name>A0A382CM36_9ZZZZ</name>
<protein>
    <recommendedName>
        <fullName evidence="4">Outer membrane lipoprotein BamD-like domain-containing protein</fullName>
    </recommendedName>
</protein>
<gene>
    <name evidence="5" type="ORF">METZ01_LOCUS179686</name>
</gene>
<sequence>MILLAGCGKKDVHLEEDLSPRFEKAMGYFNKGKYSRAKDEFDYIIMADPGSKIANESQYYMAESMFQIEEYDEASIAFDRYVRFSPDYSKIEKARYRICECAINLSNSYQREQSQTHRALEQLQMFIEDFPSSDLIVDAEDAMLTLRLKLAQKDYEVGRMYLKLEEYDSALIYFRSVLNHYYDTSFSDDARVGIIFTHILNDNREGAKSYFKSQKERFLSENKYKDAETLLQDTEMGLKLAQYYQLYK</sequence>
<accession>A0A382CM36</accession>
<keyword evidence="2" id="KW-0472">Membrane</keyword>
<keyword evidence="3" id="KW-0998">Cell outer membrane</keyword>
<dbReference type="PROSITE" id="PS50005">
    <property type="entry name" value="TPR"/>
    <property type="match status" value="2"/>
</dbReference>
<dbReference type="Gene3D" id="1.25.40.10">
    <property type="entry name" value="Tetratricopeptide repeat domain"/>
    <property type="match status" value="1"/>
</dbReference>
<dbReference type="InterPro" id="IPR039565">
    <property type="entry name" value="BamD-like"/>
</dbReference>
<dbReference type="InterPro" id="IPR017689">
    <property type="entry name" value="BamD"/>
</dbReference>